<dbReference type="NCBIfam" id="NF002020">
    <property type="entry name" value="PRK00823.1-5"/>
    <property type="match status" value="1"/>
</dbReference>
<dbReference type="Pfam" id="PF01329">
    <property type="entry name" value="Pterin_4a"/>
    <property type="match status" value="1"/>
</dbReference>
<accession>A0A6J4T217</accession>
<keyword evidence="3 4" id="KW-0456">Lyase</keyword>
<evidence type="ECO:0000256" key="1">
    <source>
        <dbReference type="ARBA" id="ARBA00001554"/>
    </source>
</evidence>
<evidence type="ECO:0000256" key="3">
    <source>
        <dbReference type="ARBA" id="ARBA00023239"/>
    </source>
</evidence>
<dbReference type="PANTHER" id="PTHR12599">
    <property type="entry name" value="PTERIN-4-ALPHA-CARBINOLAMINE DEHYDRATASE"/>
    <property type="match status" value="1"/>
</dbReference>
<comment type="similarity">
    <text evidence="2 4">Belongs to the pterin-4-alpha-carbinolamine dehydratase family.</text>
</comment>
<dbReference type="InterPro" id="IPR001533">
    <property type="entry name" value="Pterin_deHydtase"/>
</dbReference>
<comment type="catalytic activity">
    <reaction evidence="1 4">
        <text>(4aS,6R)-4a-hydroxy-L-erythro-5,6,7,8-tetrahydrobiopterin = (6R)-L-erythro-6,7-dihydrobiopterin + H2O</text>
        <dbReference type="Rhea" id="RHEA:11920"/>
        <dbReference type="ChEBI" id="CHEBI:15377"/>
        <dbReference type="ChEBI" id="CHEBI:15642"/>
        <dbReference type="ChEBI" id="CHEBI:43120"/>
        <dbReference type="EC" id="4.2.1.96"/>
    </reaction>
</comment>
<evidence type="ECO:0000256" key="2">
    <source>
        <dbReference type="ARBA" id="ARBA00006472"/>
    </source>
</evidence>
<dbReference type="HAMAP" id="MF_00434">
    <property type="entry name" value="Pterin_4_alpha"/>
    <property type="match status" value="1"/>
</dbReference>
<dbReference type="NCBIfam" id="NF002018">
    <property type="entry name" value="PRK00823.1-3"/>
    <property type="match status" value="1"/>
</dbReference>
<dbReference type="AlphaFoldDB" id="A0A6J4T217"/>
<name>A0A6J4T217_9SPHN</name>
<dbReference type="GO" id="GO:0008124">
    <property type="term" value="F:4-alpha-hydroxytetrahydrobiopterin dehydratase activity"/>
    <property type="evidence" value="ECO:0007669"/>
    <property type="project" value="UniProtKB-UniRule"/>
</dbReference>
<protein>
    <recommendedName>
        <fullName evidence="4">Putative pterin-4-alpha-carbinolamine dehydratase</fullName>
        <shortName evidence="4">PHS</shortName>
        <ecNumber evidence="4">4.2.1.96</ecNumber>
    </recommendedName>
    <alternativeName>
        <fullName evidence="4">4-alpha-hydroxy-tetrahydropterin dehydratase</fullName>
    </alternativeName>
    <alternativeName>
        <fullName evidence="4">Pterin carbinolamine dehydratase</fullName>
        <shortName evidence="4">PCD</shortName>
    </alternativeName>
</protein>
<dbReference type="SUPFAM" id="SSF55248">
    <property type="entry name" value="PCD-like"/>
    <property type="match status" value="1"/>
</dbReference>
<reference evidence="5" key="1">
    <citation type="submission" date="2020-02" db="EMBL/GenBank/DDBJ databases">
        <authorList>
            <person name="Meier V. D."/>
        </authorList>
    </citation>
    <scope>NUCLEOTIDE SEQUENCE</scope>
    <source>
        <strain evidence="5">AVDCRST_MAG39</strain>
    </source>
</reference>
<organism evidence="5">
    <name type="scientific">uncultured Sphingomonadaceae bacterium</name>
    <dbReference type="NCBI Taxonomy" id="169976"/>
    <lineage>
        <taxon>Bacteria</taxon>
        <taxon>Pseudomonadati</taxon>
        <taxon>Pseudomonadota</taxon>
        <taxon>Alphaproteobacteria</taxon>
        <taxon>Sphingomonadales</taxon>
        <taxon>Sphingomonadaceae</taxon>
        <taxon>environmental samples</taxon>
    </lineage>
</organism>
<evidence type="ECO:0000256" key="4">
    <source>
        <dbReference type="HAMAP-Rule" id="MF_00434"/>
    </source>
</evidence>
<proteinExistence type="inferred from homology"/>
<sequence>MVARLTGEERARALAELPRWTLDAERDGIRRSFRFADFGAAWAFMTRVALAAEKADHHPEWSNVYNRVDILLTTHDANGLSARDVALAKLIDAYADAAA</sequence>
<dbReference type="GO" id="GO:0006729">
    <property type="term" value="P:tetrahydrobiopterin biosynthetic process"/>
    <property type="evidence" value="ECO:0007669"/>
    <property type="project" value="InterPro"/>
</dbReference>
<dbReference type="InterPro" id="IPR036428">
    <property type="entry name" value="PCD_sf"/>
</dbReference>
<dbReference type="Gene3D" id="3.30.1360.20">
    <property type="entry name" value="Transcriptional coactivator/pterin dehydratase"/>
    <property type="match status" value="1"/>
</dbReference>
<dbReference type="EMBL" id="CADCVW010000080">
    <property type="protein sequence ID" value="CAA9510964.1"/>
    <property type="molecule type" value="Genomic_DNA"/>
</dbReference>
<dbReference type="CDD" id="cd00914">
    <property type="entry name" value="PCD_DCoH_subfamily_b"/>
    <property type="match status" value="1"/>
</dbReference>
<dbReference type="EC" id="4.2.1.96" evidence="4"/>
<dbReference type="PANTHER" id="PTHR12599:SF0">
    <property type="entry name" value="PTERIN-4-ALPHA-CARBINOLAMINE DEHYDRATASE"/>
    <property type="match status" value="1"/>
</dbReference>
<gene>
    <name evidence="5" type="ORF">AVDCRST_MAG39-2006</name>
</gene>
<evidence type="ECO:0000313" key="5">
    <source>
        <dbReference type="EMBL" id="CAA9510964.1"/>
    </source>
</evidence>